<organism evidence="7 8">
    <name type="scientific">Aeromonas eucrenophila</name>
    <dbReference type="NCBI Taxonomy" id="649"/>
    <lineage>
        <taxon>Bacteria</taxon>
        <taxon>Pseudomonadati</taxon>
        <taxon>Pseudomonadota</taxon>
        <taxon>Gammaproteobacteria</taxon>
        <taxon>Aeromonadales</taxon>
        <taxon>Aeromonadaceae</taxon>
        <taxon>Aeromonas</taxon>
    </lineage>
</organism>
<dbReference type="Gene3D" id="3.20.20.300">
    <property type="entry name" value="Glycoside hydrolase, family 3, N-terminal domain"/>
    <property type="match status" value="1"/>
</dbReference>
<dbReference type="Pfam" id="PF00933">
    <property type="entry name" value="Glyco_hydro_3"/>
    <property type="match status" value="1"/>
</dbReference>
<dbReference type="InterPro" id="IPR019800">
    <property type="entry name" value="Glyco_hydro_3_AS"/>
</dbReference>
<gene>
    <name evidence="7" type="ORF">ACFPVW_18065</name>
</gene>
<dbReference type="InterPro" id="IPR017853">
    <property type="entry name" value="GH"/>
</dbReference>
<dbReference type="SMART" id="SM01217">
    <property type="entry name" value="Fn3_like"/>
    <property type="match status" value="1"/>
</dbReference>
<dbReference type="EMBL" id="JBHSPP010000017">
    <property type="protein sequence ID" value="MFC5707922.1"/>
    <property type="molecule type" value="Genomic_DNA"/>
</dbReference>
<dbReference type="PANTHER" id="PTHR42715:SF10">
    <property type="entry name" value="BETA-GLUCOSIDASE"/>
    <property type="match status" value="1"/>
</dbReference>
<dbReference type="InterPro" id="IPR002772">
    <property type="entry name" value="Glyco_hydro_3_C"/>
</dbReference>
<evidence type="ECO:0000313" key="8">
    <source>
        <dbReference type="Proteomes" id="UP001596132"/>
    </source>
</evidence>
<dbReference type="Pfam" id="PF01915">
    <property type="entry name" value="Glyco_hydro_3_C"/>
    <property type="match status" value="1"/>
</dbReference>
<dbReference type="PANTHER" id="PTHR42715">
    <property type="entry name" value="BETA-GLUCOSIDASE"/>
    <property type="match status" value="1"/>
</dbReference>
<dbReference type="SUPFAM" id="SSF51445">
    <property type="entry name" value="(Trans)glycosidases"/>
    <property type="match status" value="1"/>
</dbReference>
<evidence type="ECO:0000256" key="3">
    <source>
        <dbReference type="ARBA" id="ARBA00023277"/>
    </source>
</evidence>
<keyword evidence="3" id="KW-0119">Carbohydrate metabolism</keyword>
<dbReference type="InterPro" id="IPR013783">
    <property type="entry name" value="Ig-like_fold"/>
</dbReference>
<dbReference type="Gene3D" id="3.40.50.1700">
    <property type="entry name" value="Glycoside hydrolase family 3 C-terminal domain"/>
    <property type="match status" value="1"/>
</dbReference>
<evidence type="ECO:0000256" key="1">
    <source>
        <dbReference type="ARBA" id="ARBA00005336"/>
    </source>
</evidence>
<dbReference type="PROSITE" id="PS51257">
    <property type="entry name" value="PROKAR_LIPOPROTEIN"/>
    <property type="match status" value="1"/>
</dbReference>
<dbReference type="Pfam" id="PF14310">
    <property type="entry name" value="Fn3-like"/>
    <property type="match status" value="1"/>
</dbReference>
<dbReference type="InterPro" id="IPR036881">
    <property type="entry name" value="Glyco_hydro_3_C_sf"/>
</dbReference>
<sequence length="806" mass="84775">MKHNNKGHHWSGVAVAIALALGVQGCNDNSSTAKTEVVKDNAYYRALAEGMVQKMTQDERLGLLVGPGYVFANGAFVTNLDALNNLKGDVPGSVGYINGVYNAESGLDIAASKLADGAAGVRIAPTREGESGTFHGTAFPVGTLLASTWDADLVKRVGAAIGNEIKEYGLDVWLAPGMNIQRDPLNGRSFEYFSEDPLVSGVMGAAEVAGAQAQGVGTTIKHFIANNAETSRSIVDNIISPRAIREIYLRGFQYAEEHANPWAVMTAMNKVNGTYTGQWADLNTRVLRDEWGFEGFVMSDWWSGDGHYADMINSGNDLIEPGGPALPYGYGDALTGLQEAYAAGSLSADTITQGAVRILTQVLKMPSNQGYVATNAPDLASHAILSRQAASDGMVLLKNHQASLPLAGGSKVASFGITQINTLKGGAGSGDVNAAYTVNVADGLAKQFSLDTGLADFYRTFFEQNKTSSDFGGISTVVSCPEPALSQSEIAAYAASNDVAVITLGRISAQGQDRQNAKGDYLLSDVEQSLIDNVSTAFHGLGKKVVVVLNTGGVMDTSAWQDKVDAILLAYMPGQEAGHAVADLLSGVVNPSGKLTQTFPASYQDVPSSAGFPGTDTDGDGKVDTHYYNEGIYVGYRYYATFGKGVNYPFGHGLSYTQFDYKNTAIQSNTLASAGGKVTLTTTVYNSGSVSGREVAQVYVAAPAGTLGKPAIELKAFAKTKLLPAGASETLSFEIPASWLASFDNANNEWIIEPGTYKLYVAPSSEVAAIAPQSFTVSSKLVVSKTTPGALALPAGVTEASFETQY</sequence>
<keyword evidence="4 5" id="KW-0326">Glycosidase</keyword>
<dbReference type="InterPro" id="IPR050288">
    <property type="entry name" value="Cellulose_deg_GH3"/>
</dbReference>
<dbReference type="PROSITE" id="PS00775">
    <property type="entry name" value="GLYCOSYL_HYDROL_F3"/>
    <property type="match status" value="1"/>
</dbReference>
<evidence type="ECO:0000256" key="2">
    <source>
        <dbReference type="ARBA" id="ARBA00022801"/>
    </source>
</evidence>
<dbReference type="SUPFAM" id="SSF52279">
    <property type="entry name" value="Beta-D-glucan exohydrolase, C-terminal domain"/>
    <property type="match status" value="1"/>
</dbReference>
<evidence type="ECO:0000256" key="4">
    <source>
        <dbReference type="ARBA" id="ARBA00023295"/>
    </source>
</evidence>
<accession>A0ABW0YG15</accession>
<keyword evidence="8" id="KW-1185">Reference proteome</keyword>
<keyword evidence="2 5" id="KW-0378">Hydrolase</keyword>
<evidence type="ECO:0000313" key="7">
    <source>
        <dbReference type="EMBL" id="MFC5707922.1"/>
    </source>
</evidence>
<dbReference type="PRINTS" id="PR00133">
    <property type="entry name" value="GLHYDRLASE3"/>
</dbReference>
<dbReference type="InterPro" id="IPR036962">
    <property type="entry name" value="Glyco_hydro_3_N_sf"/>
</dbReference>
<reference evidence="8" key="1">
    <citation type="journal article" date="2019" name="Int. J. Syst. Evol. Microbiol.">
        <title>The Global Catalogue of Microorganisms (GCM) 10K type strain sequencing project: providing services to taxonomists for standard genome sequencing and annotation.</title>
        <authorList>
            <consortium name="The Broad Institute Genomics Platform"/>
            <consortium name="The Broad Institute Genome Sequencing Center for Infectious Disease"/>
            <person name="Wu L."/>
            <person name="Ma J."/>
        </authorList>
    </citation>
    <scope>NUCLEOTIDE SEQUENCE [LARGE SCALE GENOMIC DNA]</scope>
    <source>
        <strain evidence="8">KCTC 15012</strain>
    </source>
</reference>
<feature type="domain" description="Fibronectin type III-like" evidence="6">
    <location>
        <begin position="694"/>
        <end position="765"/>
    </location>
</feature>
<proteinExistence type="inferred from homology"/>
<dbReference type="InterPro" id="IPR026891">
    <property type="entry name" value="Fn3-like"/>
</dbReference>
<dbReference type="RefSeq" id="WP_042641644.1">
    <property type="nucleotide sequence ID" value="NZ_CDDF01000011.1"/>
</dbReference>
<name>A0ABW0YG15_9GAMM</name>
<protein>
    <submittedName>
        <fullName evidence="7">Beta-glucosidase</fullName>
    </submittedName>
</protein>
<comment type="similarity">
    <text evidence="1 5">Belongs to the glycosyl hydrolase 3 family.</text>
</comment>
<evidence type="ECO:0000259" key="6">
    <source>
        <dbReference type="SMART" id="SM01217"/>
    </source>
</evidence>
<evidence type="ECO:0000256" key="5">
    <source>
        <dbReference type="RuleBase" id="RU361161"/>
    </source>
</evidence>
<comment type="caution">
    <text evidence="7">The sequence shown here is derived from an EMBL/GenBank/DDBJ whole genome shotgun (WGS) entry which is preliminary data.</text>
</comment>
<dbReference type="InterPro" id="IPR001764">
    <property type="entry name" value="Glyco_hydro_3_N"/>
</dbReference>
<dbReference type="Proteomes" id="UP001596132">
    <property type="component" value="Unassembled WGS sequence"/>
</dbReference>
<dbReference type="Gene3D" id="2.60.40.10">
    <property type="entry name" value="Immunoglobulins"/>
    <property type="match status" value="1"/>
</dbReference>